<keyword evidence="2" id="KW-0472">Membrane</keyword>
<sequence length="220" mass="23054">MTERSHEEGAAPGAGELARRRRDLYRRDATPGAAAAYRRDLSDLQRSVEPDGTAADPTPAVLPASAPPSAAARPGRRLLLAAVVVAAVVGTALGLALPRPGAPASTAAALAVFGTAQREDDRPPRALLPPALLPDTTRLLGTSTTSGLRVYAARDRADRVCLLAIERELDTLSACTEPRGFAAGGLALRLQVDVDPVDDSPVVRPRWIEPTWSPDGAFAF</sequence>
<accession>A0ABW4LEL3</accession>
<dbReference type="Proteomes" id="UP001597347">
    <property type="component" value="Unassembled WGS sequence"/>
</dbReference>
<gene>
    <name evidence="3" type="ORF">ACFSBI_10430</name>
</gene>
<keyword evidence="2" id="KW-0812">Transmembrane</keyword>
<dbReference type="RefSeq" id="WP_377934676.1">
    <property type="nucleotide sequence ID" value="NZ_JBHUEA010000015.1"/>
</dbReference>
<feature type="transmembrane region" description="Helical" evidence="2">
    <location>
        <begin position="78"/>
        <end position="97"/>
    </location>
</feature>
<feature type="compositionally biased region" description="Low complexity" evidence="1">
    <location>
        <begin position="57"/>
        <end position="69"/>
    </location>
</feature>
<evidence type="ECO:0000313" key="4">
    <source>
        <dbReference type="Proteomes" id="UP001597347"/>
    </source>
</evidence>
<evidence type="ECO:0000256" key="2">
    <source>
        <dbReference type="SAM" id="Phobius"/>
    </source>
</evidence>
<comment type="caution">
    <text evidence="3">The sequence shown here is derived from an EMBL/GenBank/DDBJ whole genome shotgun (WGS) entry which is preliminary data.</text>
</comment>
<proteinExistence type="predicted"/>
<evidence type="ECO:0000256" key="1">
    <source>
        <dbReference type="SAM" id="MobiDB-lite"/>
    </source>
</evidence>
<feature type="region of interest" description="Disordered" evidence="1">
    <location>
        <begin position="1"/>
        <end position="69"/>
    </location>
</feature>
<reference evidence="4" key="1">
    <citation type="journal article" date="2019" name="Int. J. Syst. Evol. Microbiol.">
        <title>The Global Catalogue of Microorganisms (GCM) 10K type strain sequencing project: providing services to taxonomists for standard genome sequencing and annotation.</title>
        <authorList>
            <consortium name="The Broad Institute Genomics Platform"/>
            <consortium name="The Broad Institute Genome Sequencing Center for Infectious Disease"/>
            <person name="Wu L."/>
            <person name="Ma J."/>
        </authorList>
    </citation>
    <scope>NUCLEOTIDE SEQUENCE [LARGE SCALE GENOMIC DNA]</scope>
    <source>
        <strain evidence="4">CGMCC 1.12471</strain>
    </source>
</reference>
<organism evidence="3 4">
    <name type="scientific">Amnibacterium endophyticum</name>
    <dbReference type="NCBI Taxonomy" id="2109337"/>
    <lineage>
        <taxon>Bacteria</taxon>
        <taxon>Bacillati</taxon>
        <taxon>Actinomycetota</taxon>
        <taxon>Actinomycetes</taxon>
        <taxon>Micrococcales</taxon>
        <taxon>Microbacteriaceae</taxon>
        <taxon>Amnibacterium</taxon>
    </lineage>
</organism>
<feature type="compositionally biased region" description="Basic and acidic residues" evidence="1">
    <location>
        <begin position="37"/>
        <end position="49"/>
    </location>
</feature>
<evidence type="ECO:0000313" key="3">
    <source>
        <dbReference type="EMBL" id="MFD1721968.1"/>
    </source>
</evidence>
<protein>
    <submittedName>
        <fullName evidence="3">Uncharacterized protein</fullName>
    </submittedName>
</protein>
<keyword evidence="4" id="KW-1185">Reference proteome</keyword>
<keyword evidence="2" id="KW-1133">Transmembrane helix</keyword>
<name>A0ABW4LEL3_9MICO</name>
<dbReference type="EMBL" id="JBHUEA010000015">
    <property type="protein sequence ID" value="MFD1721968.1"/>
    <property type="molecule type" value="Genomic_DNA"/>
</dbReference>